<evidence type="ECO:0000256" key="1">
    <source>
        <dbReference type="ARBA" id="ARBA00022676"/>
    </source>
</evidence>
<keyword evidence="2" id="KW-0808">Transferase</keyword>
<dbReference type="RefSeq" id="WP_219426324.1">
    <property type="nucleotide sequence ID" value="NZ_JAHXQY010000016.1"/>
</dbReference>
<comment type="caution">
    <text evidence="4">The sequence shown here is derived from an EMBL/GenBank/DDBJ whole genome shotgun (WGS) entry which is preliminary data.</text>
</comment>
<evidence type="ECO:0000256" key="2">
    <source>
        <dbReference type="ARBA" id="ARBA00022679"/>
    </source>
</evidence>
<organism evidence="4 5">
    <name type="scientific">Segatella salivae</name>
    <dbReference type="NCBI Taxonomy" id="228604"/>
    <lineage>
        <taxon>Bacteria</taxon>
        <taxon>Pseudomonadati</taxon>
        <taxon>Bacteroidota</taxon>
        <taxon>Bacteroidia</taxon>
        <taxon>Bacteroidales</taxon>
        <taxon>Prevotellaceae</taxon>
        <taxon>Segatella</taxon>
    </lineage>
</organism>
<dbReference type="InterPro" id="IPR001173">
    <property type="entry name" value="Glyco_trans_2-like"/>
</dbReference>
<dbReference type="PANTHER" id="PTHR22916">
    <property type="entry name" value="GLYCOSYLTRANSFERASE"/>
    <property type="match status" value="1"/>
</dbReference>
<evidence type="ECO:0000259" key="3">
    <source>
        <dbReference type="Pfam" id="PF00535"/>
    </source>
</evidence>
<accession>A0AAW4NNS5</accession>
<dbReference type="PANTHER" id="PTHR22916:SF51">
    <property type="entry name" value="GLYCOSYLTRANSFERASE EPSH-RELATED"/>
    <property type="match status" value="1"/>
</dbReference>
<dbReference type="Pfam" id="PF00535">
    <property type="entry name" value="Glycos_transf_2"/>
    <property type="match status" value="1"/>
</dbReference>
<feature type="domain" description="Glycosyltransferase 2-like" evidence="3">
    <location>
        <begin position="4"/>
        <end position="133"/>
    </location>
</feature>
<reference evidence="4" key="1">
    <citation type="submission" date="2021-07" db="EMBL/GenBank/DDBJ databases">
        <title>Genomic diversity and antimicrobial resistance of Prevotella spp. isolated from chronic lung disease airways.</title>
        <authorList>
            <person name="Webb K.A."/>
            <person name="Olagoke O.S."/>
            <person name="Baird T."/>
            <person name="Neill J."/>
            <person name="Pham A."/>
            <person name="Wells T.J."/>
            <person name="Ramsay K.A."/>
            <person name="Bell S.C."/>
            <person name="Sarovich D.S."/>
            <person name="Price E.P."/>
        </authorList>
    </citation>
    <scope>NUCLEOTIDE SEQUENCE</scope>
    <source>
        <strain evidence="4">SCHI0047.S.3</strain>
    </source>
</reference>
<dbReference type="GO" id="GO:0016758">
    <property type="term" value="F:hexosyltransferase activity"/>
    <property type="evidence" value="ECO:0007669"/>
    <property type="project" value="UniProtKB-ARBA"/>
</dbReference>
<evidence type="ECO:0000313" key="4">
    <source>
        <dbReference type="EMBL" id="MBW4866380.1"/>
    </source>
</evidence>
<keyword evidence="1" id="KW-0328">Glycosyltransferase</keyword>
<dbReference type="Proteomes" id="UP001196873">
    <property type="component" value="Unassembled WGS sequence"/>
</dbReference>
<dbReference type="CDD" id="cd00761">
    <property type="entry name" value="Glyco_tranf_GTA_type"/>
    <property type="match status" value="1"/>
</dbReference>
<protein>
    <submittedName>
        <fullName evidence="4">Glycosyltransferase</fullName>
    </submittedName>
</protein>
<sequence>MKVSILVPVYAVEAYIAECAQSLFGQDYHDLEYIFVDDCSPDNSISVLKEVLTAFPERANQMKIIRHEQNKGVGAARQTAFEHATGEAIMHADSDDMMPPHAVSALVETMQTGNYDIVTGAYTTYENHSEGAVNLPPNMPRERYVSLLLCQNKVKNNLWARLYRRAFLLEQGIDFKLGINYCEDYTVIARAFFTARFTTTDALVYGYRIDNITSYTHQISRRSLISMVKANAVVIDFYRRNDVEGHYHQALDMGLLNMYRDAMRNGMRANEIATYCSFKPLKRRNRMFLQAMTTWLPLKISDILYRVYRKMWEWC</sequence>
<dbReference type="AlphaFoldDB" id="A0AAW4NNS5"/>
<dbReference type="EMBL" id="JAHXRF010000016">
    <property type="protein sequence ID" value="MBW4866380.1"/>
    <property type="molecule type" value="Genomic_DNA"/>
</dbReference>
<proteinExistence type="predicted"/>
<evidence type="ECO:0000313" key="5">
    <source>
        <dbReference type="Proteomes" id="UP001196873"/>
    </source>
</evidence>
<name>A0AAW4NNS5_9BACT</name>
<gene>
    <name evidence="4" type="ORF">KZY68_10290</name>
</gene>